<evidence type="ECO:0000256" key="1">
    <source>
        <dbReference type="SAM" id="Coils"/>
    </source>
</evidence>
<feature type="region of interest" description="Disordered" evidence="2">
    <location>
        <begin position="61"/>
        <end position="142"/>
    </location>
</feature>
<feature type="compositionally biased region" description="Polar residues" evidence="2">
    <location>
        <begin position="110"/>
        <end position="127"/>
    </location>
</feature>
<gene>
    <name evidence="3" type="ORF">PPERSA_10327</name>
</gene>
<reference evidence="3 4" key="1">
    <citation type="journal article" date="2015" name="Sci. Rep.">
        <title>Genome of the facultative scuticociliatosis pathogen Pseudocohnilembus persalinus provides insight into its virulence through horizontal gene transfer.</title>
        <authorList>
            <person name="Xiong J."/>
            <person name="Wang G."/>
            <person name="Cheng J."/>
            <person name="Tian M."/>
            <person name="Pan X."/>
            <person name="Warren A."/>
            <person name="Jiang C."/>
            <person name="Yuan D."/>
            <person name="Miao W."/>
        </authorList>
    </citation>
    <scope>NUCLEOTIDE SEQUENCE [LARGE SCALE GENOMIC DNA]</scope>
    <source>
        <strain evidence="3">36N120E</strain>
    </source>
</reference>
<feature type="region of interest" description="Disordered" evidence="2">
    <location>
        <begin position="1352"/>
        <end position="1402"/>
    </location>
</feature>
<feature type="region of interest" description="Disordered" evidence="2">
    <location>
        <begin position="1078"/>
        <end position="1103"/>
    </location>
</feature>
<keyword evidence="4" id="KW-1185">Reference proteome</keyword>
<feature type="region of interest" description="Disordered" evidence="2">
    <location>
        <begin position="20"/>
        <end position="40"/>
    </location>
</feature>
<organism evidence="3 4">
    <name type="scientific">Pseudocohnilembus persalinus</name>
    <name type="common">Ciliate</name>
    <dbReference type="NCBI Taxonomy" id="266149"/>
    <lineage>
        <taxon>Eukaryota</taxon>
        <taxon>Sar</taxon>
        <taxon>Alveolata</taxon>
        <taxon>Ciliophora</taxon>
        <taxon>Intramacronucleata</taxon>
        <taxon>Oligohymenophorea</taxon>
        <taxon>Scuticociliatia</taxon>
        <taxon>Philasterida</taxon>
        <taxon>Pseudocohnilembidae</taxon>
        <taxon>Pseudocohnilembus</taxon>
    </lineage>
</organism>
<feature type="compositionally biased region" description="Acidic residues" evidence="2">
    <location>
        <begin position="1132"/>
        <end position="1151"/>
    </location>
</feature>
<feature type="compositionally biased region" description="Basic and acidic residues" evidence="2">
    <location>
        <begin position="606"/>
        <end position="624"/>
    </location>
</feature>
<dbReference type="InParanoid" id="A0A0V0R098"/>
<proteinExistence type="predicted"/>
<feature type="region of interest" description="Disordered" evidence="2">
    <location>
        <begin position="240"/>
        <end position="259"/>
    </location>
</feature>
<dbReference type="EMBL" id="LDAU01000078">
    <property type="protein sequence ID" value="KRX07939.1"/>
    <property type="molecule type" value="Genomic_DNA"/>
</dbReference>
<feature type="compositionally biased region" description="Low complexity" evidence="2">
    <location>
        <begin position="1357"/>
        <end position="1372"/>
    </location>
</feature>
<feature type="region of interest" description="Disordered" evidence="2">
    <location>
        <begin position="284"/>
        <end position="311"/>
    </location>
</feature>
<sequence length="1417" mass="165939">MSNKNSGNYIPILTEDLKKPSKNMKKEYFHQKVEQDKHDKLIQENLRRRKEKELKLQQMEERLRQQQQEQLKEHKKKYKDSTNRFLRQNIQSNNQIYQQQSPKRQSQKSNTAHNSEGRLRSNSRLKPSNTQQNQQQIQSQQQIYRETGFSARSQSSQHYTQKKPQNLKNIYNDKNNFDIEQEDVYSKYMKVQQNDTAKSQNSQKKRFIQNGHPVKLPPTNSDKYKEFKKIQAQMKELEKYENQEKKQQELDSNPKPMPIDQYYAQLNQQNSNNINMGGSFINQDDYVFNSDDDEDVEKSEQKIQNKKQQQYQNYNNQKINTNSGNKNQQKNTGKKKLNDISLYADDQELAQEVDDLFNNKNPFSFGGIVQPTVKISDDNQIDSLNQKKQQNNGKKQLKKGKNGIKNQNIDWMNSEKNESNYNGKQKKQNLININNVMEKQDDLSYYDNNQSQYSEQLEKQFSESQSVVRNLLKTSKYLENNNNVNNGQQNEQKKQLQQNNKNNFKKPQQNKNSIKKSDHDILEDSLDTMNYTNNNKQQNESIGNLDAFEKNLKQNQNGKNSFSSEDSLEKNYDKERQLIQQLKDRSQKQQQHFKEQIKMVPLSSQVEKKNQDEKQKGIYTEKQKQDIDDEYEKFLQKIPGLNNKLQQNQNQSNNNRNNQEKDQNSQQKIQRQISATRRSSIPAKNNTNIKKQDSQGKKKIEIEDLKDVSQKSQKQLQQQKKQAGKIGYNIKQMASQQQVIPKPSYKQKYGQKNRQDDASNSKTQLSRNDDNKSEFSQTNNSQSSFVSKFRNKFLNQQQQQQILEEQKAVSPQNYNEKLKYLNEQERQIQREIVEFHVENRDKIREIEGKNKVNLDLKTSKQAKEYIEFKQGNSLKNPTENQNIEQSKTYANEFEIEESIMNLDNILKEIKLNKQNNTKILHNQTTQSHFPSNNVHNDINQQSVISNFNAKNVNNQTAPQNQSVQQLKDQIEIQKQQILQNQMQLQQMTQQSFLMQQGGGPNFTSISNIQNNNNLSHLTSIAQNQLLQFSLLNSNIQNSSKNNGIQNSLAQNAQNLVNQNNTMKSQIDSLQEQIRQNKEKALQESLKNQSIKQEEDVENDEQEEYRSIKISKPLKGVSKKFQKVNKKQLIIQENEEHEQDETNNQDDFENNDQNDISKQKGQNENSFQNSVKKNDINQSKGDQLQQQQQSQQFINQTNNQSKVSTFLQQQQSQLNTIQDPINPNKKYMLVPIADEQEENNLVMRALDKHLKMQEMQKNLEENKDNENKEKLNLSNNSLLSLQNNMEAKPRPPEQNDILDHASFLNDNQTVLSHNNLQNTGGQNQKNGKGGSYKDKFQKKIEYKNPEKSKLLISQMSGNQSKLKNSKKQNQSKNQDNKNNDNSDNNLSDISEEQQKQQGQIKLTGDQEKLKKLLFGDDD</sequence>
<feature type="compositionally biased region" description="Polar residues" evidence="2">
    <location>
        <begin position="665"/>
        <end position="689"/>
    </location>
</feature>
<protein>
    <submittedName>
        <fullName evidence="3">Uncharacterized protein</fullName>
    </submittedName>
</protein>
<feature type="compositionally biased region" description="Low complexity" evidence="2">
    <location>
        <begin position="88"/>
        <end position="109"/>
    </location>
</feature>
<feature type="region of interest" description="Disordered" evidence="2">
    <location>
        <begin position="193"/>
        <end position="221"/>
    </location>
</feature>
<keyword evidence="1" id="KW-0175">Coiled coil</keyword>
<comment type="caution">
    <text evidence="3">The sequence shown here is derived from an EMBL/GenBank/DDBJ whole genome shotgun (WGS) entry which is preliminary data.</text>
</comment>
<evidence type="ECO:0000256" key="2">
    <source>
        <dbReference type="SAM" id="MobiDB-lite"/>
    </source>
</evidence>
<feature type="region of interest" description="Disordered" evidence="2">
    <location>
        <begin position="734"/>
        <end position="784"/>
    </location>
</feature>
<feature type="compositionally biased region" description="Polar residues" evidence="2">
    <location>
        <begin position="774"/>
        <end position="784"/>
    </location>
</feature>
<name>A0A0V0R098_PSEPJ</name>
<feature type="compositionally biased region" description="Basic and acidic residues" evidence="2">
    <location>
        <begin position="581"/>
        <end position="597"/>
    </location>
</feature>
<feature type="compositionally biased region" description="Basic and acidic residues" evidence="2">
    <location>
        <begin position="240"/>
        <end position="249"/>
    </location>
</feature>
<feature type="region of interest" description="Disordered" evidence="2">
    <location>
        <begin position="1311"/>
        <end position="1331"/>
    </location>
</feature>
<feature type="region of interest" description="Disordered" evidence="2">
    <location>
        <begin position="1131"/>
        <end position="1164"/>
    </location>
</feature>
<feature type="region of interest" description="Disordered" evidence="2">
    <location>
        <begin position="581"/>
        <end position="624"/>
    </location>
</feature>
<feature type="coiled-coil region" evidence="1">
    <location>
        <begin position="1248"/>
        <end position="1275"/>
    </location>
</feature>
<feature type="compositionally biased region" description="Low complexity" evidence="2">
    <location>
        <begin position="645"/>
        <end position="657"/>
    </location>
</feature>
<feature type="compositionally biased region" description="Polar residues" evidence="2">
    <location>
        <begin position="193"/>
        <end position="202"/>
    </location>
</feature>
<evidence type="ECO:0000313" key="4">
    <source>
        <dbReference type="Proteomes" id="UP000054937"/>
    </source>
</evidence>
<feature type="region of interest" description="Disordered" evidence="2">
    <location>
        <begin position="645"/>
        <end position="698"/>
    </location>
</feature>
<evidence type="ECO:0000313" key="3">
    <source>
        <dbReference type="EMBL" id="KRX07939.1"/>
    </source>
</evidence>
<feature type="coiled-coil region" evidence="1">
    <location>
        <begin position="960"/>
        <end position="990"/>
    </location>
</feature>
<dbReference type="Proteomes" id="UP000054937">
    <property type="component" value="Unassembled WGS sequence"/>
</dbReference>
<feature type="compositionally biased region" description="Low complexity" evidence="2">
    <location>
        <begin position="128"/>
        <end position="142"/>
    </location>
</feature>
<feature type="compositionally biased region" description="Low complexity" evidence="2">
    <location>
        <begin position="1313"/>
        <end position="1325"/>
    </location>
</feature>
<accession>A0A0V0R098</accession>